<evidence type="ECO:0000256" key="3">
    <source>
        <dbReference type="ARBA" id="ARBA00023295"/>
    </source>
</evidence>
<dbReference type="GO" id="GO:0005975">
    <property type="term" value="P:carbohydrate metabolic process"/>
    <property type="evidence" value="ECO:0007669"/>
    <property type="project" value="InterPro"/>
</dbReference>
<dbReference type="SUPFAM" id="SSF49899">
    <property type="entry name" value="Concanavalin A-like lectins/glucanases"/>
    <property type="match status" value="1"/>
</dbReference>
<evidence type="ECO:0000313" key="9">
    <source>
        <dbReference type="Proteomes" id="UP000199050"/>
    </source>
</evidence>
<dbReference type="InterPro" id="IPR006710">
    <property type="entry name" value="Glyco_hydro_43"/>
</dbReference>
<dbReference type="OrthoDB" id="9801455at2"/>
<dbReference type="PANTHER" id="PTHR42812:SF12">
    <property type="entry name" value="BETA-XYLOSIDASE-RELATED"/>
    <property type="match status" value="1"/>
</dbReference>
<evidence type="ECO:0000256" key="5">
    <source>
        <dbReference type="PIRSR" id="PIRSR606710-2"/>
    </source>
</evidence>
<dbReference type="InterPro" id="IPR041542">
    <property type="entry name" value="GH43_C2"/>
</dbReference>
<evidence type="ECO:0000313" key="8">
    <source>
        <dbReference type="EMBL" id="SDK64494.1"/>
    </source>
</evidence>
<gene>
    <name evidence="8" type="ORF">SAMN05216192_14856</name>
</gene>
<dbReference type="Proteomes" id="UP000199050">
    <property type="component" value="Unassembled WGS sequence"/>
</dbReference>
<dbReference type="InterPro" id="IPR013320">
    <property type="entry name" value="ConA-like_dom_sf"/>
</dbReference>
<feature type="active site" description="Proton donor" evidence="4">
    <location>
        <position position="181"/>
    </location>
</feature>
<dbReference type="Gene3D" id="2.115.10.20">
    <property type="entry name" value="Glycosyl hydrolase domain, family 43"/>
    <property type="match status" value="1"/>
</dbReference>
<evidence type="ECO:0000259" key="7">
    <source>
        <dbReference type="Pfam" id="PF17851"/>
    </source>
</evidence>
<name>A0A1G9DKY3_9BACL</name>
<keyword evidence="3 6" id="KW-0326">Glycosidase</keyword>
<evidence type="ECO:0000256" key="1">
    <source>
        <dbReference type="ARBA" id="ARBA00009865"/>
    </source>
</evidence>
<dbReference type="SUPFAM" id="SSF75005">
    <property type="entry name" value="Arabinanase/levansucrase/invertase"/>
    <property type="match status" value="1"/>
</dbReference>
<evidence type="ECO:0000256" key="6">
    <source>
        <dbReference type="RuleBase" id="RU361187"/>
    </source>
</evidence>
<evidence type="ECO:0000256" key="4">
    <source>
        <dbReference type="PIRSR" id="PIRSR606710-1"/>
    </source>
</evidence>
<dbReference type="Pfam" id="PF17851">
    <property type="entry name" value="GH43_C2"/>
    <property type="match status" value="1"/>
</dbReference>
<keyword evidence="2 6" id="KW-0378">Hydrolase</keyword>
<dbReference type="EMBL" id="FNDX01000048">
    <property type="protein sequence ID" value="SDK64494.1"/>
    <property type="molecule type" value="Genomic_DNA"/>
</dbReference>
<dbReference type="STRING" id="1174501.SAMN05216192_14856"/>
<accession>A0A1G9DKY3</accession>
<comment type="similarity">
    <text evidence="1 6">Belongs to the glycosyl hydrolase 43 family.</text>
</comment>
<sequence>MEMKRSQIKYTNPVLPGFYPDPSITRAGEDYYLVCSTFEYFPGVPLFHSRDLIHWKQIGHVLDRISQLDIRNCGSSDGIYAPTIRYHDGMFYMITTDVRGRGNFYVTAADPAGPWSDPVSVPFGGIDPSLMFDEDGKVYVTAQQGAGYDSHIIQYEIDIATGAALTEPVVIWTGDGGPWLEGPHLYKINGMYYIMAASGGTAKEHREIIGRSHSPYGPFEELAEPILTHRGIEHPIQYLGHADLIEGPDGGWWAVFLGVRLGEDGYGVLGRETYLAPVSWNENGWPMIDNNDGTVGLEMCVSERSDVQGKGTERSDSSVKEAVQETGHTSGRHEFDQSMLPYDLVFLRNPAEHSWSLEERPGWLALRGQPAGLSDAGQTAFIGRRQQQINSEWSTLLELEAQEDGAEAGLCVRMNERAHYEVGMIRRDGLPLVFARLTVQGQSQLAAEVPVSGSAGSVYLKISADHQEYCLLYSMDGEAWTRLAVGPAYELSPQAAEGNAFTGVVVGIYAAGNGREQTEFAYFDWFEWRA</sequence>
<dbReference type="InterPro" id="IPR023296">
    <property type="entry name" value="Glyco_hydro_beta-prop_sf"/>
</dbReference>
<dbReference type="CDD" id="cd18617">
    <property type="entry name" value="GH43_XynB-like"/>
    <property type="match status" value="1"/>
</dbReference>
<feature type="active site" description="Proton acceptor" evidence="4">
    <location>
        <position position="21"/>
    </location>
</feature>
<reference evidence="9" key="1">
    <citation type="submission" date="2016-10" db="EMBL/GenBank/DDBJ databases">
        <authorList>
            <person name="Varghese N."/>
            <person name="Submissions S."/>
        </authorList>
    </citation>
    <scope>NUCLEOTIDE SEQUENCE [LARGE SCALE GENOMIC DNA]</scope>
    <source>
        <strain evidence="9">CGMCC 1.11012</strain>
    </source>
</reference>
<organism evidence="8 9">
    <name type="scientific">Paenibacillus typhae</name>
    <dbReference type="NCBI Taxonomy" id="1174501"/>
    <lineage>
        <taxon>Bacteria</taxon>
        <taxon>Bacillati</taxon>
        <taxon>Bacillota</taxon>
        <taxon>Bacilli</taxon>
        <taxon>Bacillales</taxon>
        <taxon>Paenibacillaceae</taxon>
        <taxon>Paenibacillus</taxon>
    </lineage>
</organism>
<proteinExistence type="inferred from homology"/>
<dbReference type="GO" id="GO:0004553">
    <property type="term" value="F:hydrolase activity, hydrolyzing O-glycosyl compounds"/>
    <property type="evidence" value="ECO:0007669"/>
    <property type="project" value="InterPro"/>
</dbReference>
<feature type="domain" description="Beta-xylosidase C-terminal Concanavalin A-like" evidence="7">
    <location>
        <begin position="332"/>
        <end position="528"/>
    </location>
</feature>
<dbReference type="InterPro" id="IPR051795">
    <property type="entry name" value="Glycosyl_Hydrlase_43"/>
</dbReference>
<dbReference type="Gene3D" id="2.60.120.200">
    <property type="match status" value="1"/>
</dbReference>
<feature type="site" description="Important for catalytic activity, responsible for pKa modulation of the active site Glu and correct orientation of both the proton donor and substrate" evidence="5">
    <location>
        <position position="127"/>
    </location>
</feature>
<protein>
    <submittedName>
        <fullName evidence="8">Alpha-N-arabinofuranosidase</fullName>
    </submittedName>
</protein>
<evidence type="ECO:0000256" key="2">
    <source>
        <dbReference type="ARBA" id="ARBA00022801"/>
    </source>
</evidence>
<dbReference type="Pfam" id="PF04616">
    <property type="entry name" value="Glyco_hydro_43"/>
    <property type="match status" value="1"/>
</dbReference>
<dbReference type="PANTHER" id="PTHR42812">
    <property type="entry name" value="BETA-XYLOSIDASE"/>
    <property type="match status" value="1"/>
</dbReference>
<keyword evidence="9" id="KW-1185">Reference proteome</keyword>
<dbReference type="AlphaFoldDB" id="A0A1G9DKY3"/>